<gene>
    <name evidence="2" type="ORF">NT6N_16990</name>
</gene>
<feature type="chain" id="PRO_5043602534" description="6-bladed beta-propeller" evidence="1">
    <location>
        <begin position="25"/>
        <end position="352"/>
    </location>
</feature>
<evidence type="ECO:0000256" key="1">
    <source>
        <dbReference type="SAM" id="SignalP"/>
    </source>
</evidence>
<evidence type="ECO:0000313" key="2">
    <source>
        <dbReference type="EMBL" id="BDS06659.1"/>
    </source>
</evidence>
<dbReference type="EMBL" id="AP026866">
    <property type="protein sequence ID" value="BDS06659.1"/>
    <property type="molecule type" value="Genomic_DNA"/>
</dbReference>
<protein>
    <recommendedName>
        <fullName evidence="3">6-bladed beta-propeller</fullName>
    </recommendedName>
</protein>
<evidence type="ECO:0008006" key="3">
    <source>
        <dbReference type="Google" id="ProtNLM"/>
    </source>
</evidence>
<reference evidence="2" key="1">
    <citation type="submission" date="2024-07" db="EMBL/GenBank/DDBJ databases">
        <title>Complete genome sequence of Verrucomicrobiaceae bacterium NT6N.</title>
        <authorList>
            <person name="Huang C."/>
            <person name="Takami H."/>
            <person name="Hamasaki K."/>
        </authorList>
    </citation>
    <scope>NUCLEOTIDE SEQUENCE</scope>
    <source>
        <strain evidence="2">NT6N</strain>
    </source>
</reference>
<dbReference type="SUPFAM" id="SSF63829">
    <property type="entry name" value="Calcium-dependent phosphotriesterase"/>
    <property type="match status" value="1"/>
</dbReference>
<organism evidence="2">
    <name type="scientific">Oceaniferula spumae</name>
    <dbReference type="NCBI Taxonomy" id="2979115"/>
    <lineage>
        <taxon>Bacteria</taxon>
        <taxon>Pseudomonadati</taxon>
        <taxon>Verrucomicrobiota</taxon>
        <taxon>Verrucomicrobiia</taxon>
        <taxon>Verrucomicrobiales</taxon>
        <taxon>Verrucomicrobiaceae</taxon>
        <taxon>Oceaniferula</taxon>
    </lineage>
</organism>
<dbReference type="PANTHER" id="PTHR24104">
    <property type="entry name" value="E3 UBIQUITIN-PROTEIN LIGASE NHLRC1-RELATED"/>
    <property type="match status" value="1"/>
</dbReference>
<dbReference type="InterPro" id="IPR011042">
    <property type="entry name" value="6-blade_b-propeller_TolB-like"/>
</dbReference>
<dbReference type="CDD" id="cd05819">
    <property type="entry name" value="NHL"/>
    <property type="match status" value="1"/>
</dbReference>
<accession>A0AAT9FL14</accession>
<feature type="signal peptide" evidence="1">
    <location>
        <begin position="1"/>
        <end position="24"/>
    </location>
</feature>
<sequence>MKQNIKHFLSGSLACAALIAPAQAHEGHEHPPKGEPITEVVRTGKGDFTYETVPGFGKLPDGAKLGPTHGGVAVDAQGLIYVSTDGEKSLCVFKPDGTFVKAIASPAQGMHSLQMVTEGDKQFLFGAQLNAYGKKNKTLRAVKLDLDGNIVMQIPNKDTGEIPGGLKGITGIAVAPDGHIFVSMGYGSNLIHKFDKTGKIVKSFGGRGGDKEKFKTCHGLGIDTRFGDPRLLVCDREKRRLVHLDLDGNWIGEYSTGLRRPCSVSFYGDYVAVAELEARVVIIDKEGKEVAVVGDNPNKKQWANFKVAPADQKPGIFTAPHGLSFDKDGNLYVQDWNTTGRVSKLKLLQQAN</sequence>
<keyword evidence="1" id="KW-0732">Signal</keyword>
<dbReference type="InterPro" id="IPR050952">
    <property type="entry name" value="TRIM-NHL_E3_ligases"/>
</dbReference>
<dbReference type="KEGG" id="osu:NT6N_16990"/>
<dbReference type="AlphaFoldDB" id="A0AAT9FL14"/>
<name>A0AAT9FL14_9BACT</name>
<dbReference type="Gene3D" id="2.120.10.30">
    <property type="entry name" value="TolB, C-terminal domain"/>
    <property type="match status" value="2"/>
</dbReference>
<proteinExistence type="predicted"/>
<dbReference type="GO" id="GO:0008270">
    <property type="term" value="F:zinc ion binding"/>
    <property type="evidence" value="ECO:0007669"/>
    <property type="project" value="UniProtKB-KW"/>
</dbReference>
<dbReference type="PANTHER" id="PTHR24104:SF25">
    <property type="entry name" value="PROTEIN LIN-41"/>
    <property type="match status" value="1"/>
</dbReference>